<dbReference type="FunFam" id="3.15.20.10:FF:000001">
    <property type="entry name" value="Phospholipid transfer protein"/>
    <property type="match status" value="1"/>
</dbReference>
<proteinExistence type="inferred from homology"/>
<dbReference type="RefSeq" id="XP_021012523.1">
    <property type="nucleotide sequence ID" value="XM_021156864.1"/>
</dbReference>
<comment type="subunit">
    <text evidence="12 14">Monomer. Homodimer; disulfide-linked.</text>
</comment>
<evidence type="ECO:0000256" key="5">
    <source>
        <dbReference type="ARBA" id="ARBA00022525"/>
    </source>
</evidence>
<organism evidence="17 18">
    <name type="scientific">Mus caroli</name>
    <name type="common">Ryukyu mouse</name>
    <name type="synonym">Ricefield mouse</name>
    <dbReference type="NCBI Taxonomy" id="10089"/>
    <lineage>
        <taxon>Eukaryota</taxon>
        <taxon>Metazoa</taxon>
        <taxon>Chordata</taxon>
        <taxon>Craniata</taxon>
        <taxon>Vertebrata</taxon>
        <taxon>Euteleostomi</taxon>
        <taxon>Mammalia</taxon>
        <taxon>Eutheria</taxon>
        <taxon>Euarchontoglires</taxon>
        <taxon>Glires</taxon>
        <taxon>Rodentia</taxon>
        <taxon>Myomorpha</taxon>
        <taxon>Muroidea</taxon>
        <taxon>Muridae</taxon>
        <taxon>Murinae</taxon>
        <taxon>Mus</taxon>
        <taxon>Mus</taxon>
    </lineage>
</organism>
<dbReference type="GO" id="GO:0032717">
    <property type="term" value="P:negative regulation of interleukin-8 production"/>
    <property type="evidence" value="ECO:0007669"/>
    <property type="project" value="TreeGrafter"/>
</dbReference>
<evidence type="ECO:0000256" key="6">
    <source>
        <dbReference type="ARBA" id="ARBA00022529"/>
    </source>
</evidence>
<evidence type="ECO:0000256" key="4">
    <source>
        <dbReference type="ARBA" id="ARBA00017827"/>
    </source>
</evidence>
<evidence type="ECO:0000313" key="18">
    <source>
        <dbReference type="RefSeq" id="XP_021012523.1"/>
    </source>
</evidence>
<evidence type="ECO:0000256" key="9">
    <source>
        <dbReference type="ARBA" id="ARBA00023022"/>
    </source>
</evidence>
<comment type="domain">
    <text evidence="14">The N- and C-terminal barrels adopt an identical fold despite having only 13% of conserved residues.</text>
</comment>
<dbReference type="GO" id="GO:0001530">
    <property type="term" value="F:lipopolysaccharide binding"/>
    <property type="evidence" value="ECO:0007669"/>
    <property type="project" value="TreeGrafter"/>
</dbReference>
<dbReference type="GO" id="GO:0031663">
    <property type="term" value="P:lipopolysaccharide-mediated signaling pathway"/>
    <property type="evidence" value="ECO:0007669"/>
    <property type="project" value="TreeGrafter"/>
</dbReference>
<keyword evidence="14" id="KW-0732">Signal</keyword>
<evidence type="ECO:0000256" key="12">
    <source>
        <dbReference type="ARBA" id="ARBA00025943"/>
    </source>
</evidence>
<evidence type="ECO:0000256" key="14">
    <source>
        <dbReference type="RuleBase" id="RU369039"/>
    </source>
</evidence>
<dbReference type="GO" id="GO:0032715">
    <property type="term" value="P:negative regulation of interleukin-6 production"/>
    <property type="evidence" value="ECO:0007669"/>
    <property type="project" value="TreeGrafter"/>
</dbReference>
<comment type="subcellular location">
    <subcellularLocation>
        <location evidence="1">Cytoplasmic granule membrane</location>
    </subcellularLocation>
    <subcellularLocation>
        <location evidence="2 14">Secreted</location>
    </subcellularLocation>
</comment>
<dbReference type="GO" id="GO:0032720">
    <property type="term" value="P:negative regulation of tumor necrosis factor production"/>
    <property type="evidence" value="ECO:0007669"/>
    <property type="project" value="TreeGrafter"/>
</dbReference>
<reference evidence="18" key="1">
    <citation type="submission" date="2025-08" db="UniProtKB">
        <authorList>
            <consortium name="RefSeq"/>
        </authorList>
    </citation>
    <scope>IDENTIFICATION</scope>
</reference>
<keyword evidence="7 14" id="KW-0399">Innate immunity</keyword>
<sequence>MGNRSCPPPPAPTAAFLLPLSTTALPFPRRLLYRSQVPIRGLEVWAALEDMTWGPDNVRKWSALALLAIIGTALTAATDPGFVAMISQKGLDFACQQGVVELQKELQTISVPDFSGVFKIKHLGKGSYEFYSMAVDGFHIPNPEIEMLPSDGLRLFIKDASIKINGKWMSRKNFLKAGGNFELSIQGVSISTDLILGSDSSGHITTICSNCDSHIDSVHIKISGSVLGWLIRLFHRKIETSLKNIIYKKICKIVRNSVSSKLQPYLKTLSVISRVDDVTSVDYSLVDSLTTTNQFLEGQLKGEFFWRGHRGPLPIHPPVMRFVPNSAYMVCMGISDYFFNTAVFAYQQSGTLKVTLGSQLLLNDGRFQLNTDFLRTFLPQVARKFPSMGVQLLISAPEPEHLSIQPTGLSFNPRLETQAFVVLPNASLVPLFVLSMKTNASLEVDAEENRLVGEMKFGNRWLLELKESKFGPFKVEYLEDVINYLVPTLVLPKINERLRRGFPLPLPAGIQFSDFTFYPYQNFLLLEADLHLI</sequence>
<evidence type="ECO:0000256" key="2">
    <source>
        <dbReference type="ARBA" id="ARBA00004613"/>
    </source>
</evidence>
<dbReference type="InterPro" id="IPR017943">
    <property type="entry name" value="Bactericidal_perm-incr_a/b_dom"/>
</dbReference>
<dbReference type="Pfam" id="PF02886">
    <property type="entry name" value="LBP_BPI_CETP_C"/>
    <property type="match status" value="1"/>
</dbReference>
<evidence type="ECO:0000259" key="15">
    <source>
        <dbReference type="SMART" id="SM00328"/>
    </source>
</evidence>
<evidence type="ECO:0000313" key="17">
    <source>
        <dbReference type="Proteomes" id="UP000515126"/>
    </source>
</evidence>
<evidence type="ECO:0000256" key="7">
    <source>
        <dbReference type="ARBA" id="ARBA00022588"/>
    </source>
</evidence>
<keyword evidence="10 13" id="KW-1015">Disulfide bond</keyword>
<feature type="disulfide bond" evidence="13">
    <location>
        <begin position="211"/>
        <end position="251"/>
    </location>
</feature>
<evidence type="ECO:0000256" key="13">
    <source>
        <dbReference type="PIRSR" id="PIRSR002417-50"/>
    </source>
</evidence>
<dbReference type="Gene3D" id="3.15.20.10">
    <property type="entry name" value="Bactericidal permeability-increasing protein, domain 2"/>
    <property type="match status" value="1"/>
</dbReference>
<feature type="domain" description="Lipid-binding serum glycoprotein N-terminal" evidence="15">
    <location>
        <begin position="86"/>
        <end position="309"/>
    </location>
</feature>
<protein>
    <recommendedName>
        <fullName evidence="4 14">Bactericidal permeability-increasing protein</fullName>
        <shortName evidence="14">BPI</shortName>
    </recommendedName>
</protein>
<comment type="domain">
    <text evidence="14">The N-terminal region may be exposed to the interior of the granule, whereas the C-terminal portion may be embedded in the membrane. During phagocytosis and degranulation, proteases may be released and activated and cleave BPI at the junction of the N- and C-terminal portions of the molecule, providing controlled release of the N-terminal antibacterial fragment when bacteria are ingested.</text>
</comment>
<dbReference type="InterPro" id="IPR032942">
    <property type="entry name" value="BPI/LBP/Plunc"/>
</dbReference>
<dbReference type="PANTHER" id="PTHR10504">
    <property type="entry name" value="BACTERICIDAL PERMEABILITY-INCREASING BPI PROTEIN-RELATED"/>
    <property type="match status" value="1"/>
</dbReference>
<dbReference type="InterPro" id="IPR017942">
    <property type="entry name" value="Lipid-bd_serum_glycop_N"/>
</dbReference>
<dbReference type="PIRSF" id="PIRSF002417">
    <property type="entry name" value="Lipid_binding_protein"/>
    <property type="match status" value="1"/>
</dbReference>
<feature type="domain" description="Lipid-binding serum glycoprotein C-terminal" evidence="16">
    <location>
        <begin position="324"/>
        <end position="528"/>
    </location>
</feature>
<keyword evidence="8 14" id="KW-0391">Immunity</keyword>
<dbReference type="GO" id="GO:0005615">
    <property type="term" value="C:extracellular space"/>
    <property type="evidence" value="ECO:0007669"/>
    <property type="project" value="UniProtKB-UniRule"/>
</dbReference>
<gene>
    <name evidence="18" type="primary">Bpi</name>
</gene>
<dbReference type="GeneID" id="110290344"/>
<keyword evidence="11 14" id="KW-0325">Glycoprotein</keyword>
<dbReference type="InterPro" id="IPR001124">
    <property type="entry name" value="Lipid-bd_serum_glycop_C"/>
</dbReference>
<dbReference type="SMART" id="SM00328">
    <property type="entry name" value="BPI1"/>
    <property type="match status" value="1"/>
</dbReference>
<name>A0A6P5PHE4_MUSCR</name>
<evidence type="ECO:0000256" key="8">
    <source>
        <dbReference type="ARBA" id="ARBA00022859"/>
    </source>
</evidence>
<evidence type="ECO:0000256" key="10">
    <source>
        <dbReference type="ARBA" id="ARBA00023157"/>
    </source>
</evidence>
<dbReference type="PANTHER" id="PTHR10504:SF84">
    <property type="entry name" value="BACTERICIDAL PERMEABILITY-INCREASING PROTEIN"/>
    <property type="match status" value="1"/>
</dbReference>
<comment type="similarity">
    <text evidence="3">Belongs to the BPI/LBP/Plunc superfamily. BPI/LBP family.</text>
</comment>
<dbReference type="InterPro" id="IPR030675">
    <property type="entry name" value="BPI/LBP"/>
</dbReference>
<evidence type="ECO:0000256" key="3">
    <source>
        <dbReference type="ARBA" id="ARBA00007292"/>
    </source>
</evidence>
<evidence type="ECO:0000259" key="16">
    <source>
        <dbReference type="SMART" id="SM00329"/>
    </source>
</evidence>
<evidence type="ECO:0000256" key="1">
    <source>
        <dbReference type="ARBA" id="ARBA00004197"/>
    </source>
</evidence>
<dbReference type="SMART" id="SM00329">
    <property type="entry name" value="BPI2"/>
    <property type="match status" value="1"/>
</dbReference>
<keyword evidence="9 14" id="KW-0044">Antibiotic</keyword>
<dbReference type="CDD" id="cd00025">
    <property type="entry name" value="BPI1"/>
    <property type="match status" value="1"/>
</dbReference>
<dbReference type="CTD" id="671"/>
<dbReference type="Pfam" id="PF01273">
    <property type="entry name" value="LBP_BPI_CETP"/>
    <property type="match status" value="1"/>
</dbReference>
<keyword evidence="17" id="KW-1185">Reference proteome</keyword>
<dbReference type="KEGG" id="mcal:110290344"/>
<keyword evidence="5 14" id="KW-0964">Secreted</keyword>
<dbReference type="GO" id="GO:0045087">
    <property type="term" value="P:innate immune response"/>
    <property type="evidence" value="ECO:0007669"/>
    <property type="project" value="UniProtKB-UniRule"/>
</dbReference>
<dbReference type="Gene3D" id="3.15.10.10">
    <property type="entry name" value="Bactericidal permeability-increasing protein, domain 1"/>
    <property type="match status" value="1"/>
</dbReference>
<evidence type="ECO:0000256" key="11">
    <source>
        <dbReference type="ARBA" id="ARBA00023180"/>
    </source>
</evidence>
<dbReference type="GO" id="GO:0043031">
    <property type="term" value="P:negative regulation of macrophage activation"/>
    <property type="evidence" value="ECO:0007669"/>
    <property type="project" value="TreeGrafter"/>
</dbReference>
<dbReference type="GO" id="GO:0050829">
    <property type="term" value="P:defense response to Gram-negative bacterium"/>
    <property type="evidence" value="ECO:0007669"/>
    <property type="project" value="UniProtKB-UniRule"/>
</dbReference>
<dbReference type="AlphaFoldDB" id="A0A6P5PHE4"/>
<accession>A0A6P5PHE4</accession>
<dbReference type="SUPFAM" id="SSF55394">
    <property type="entry name" value="Bactericidal permeability-increasing protein, BPI"/>
    <property type="match status" value="2"/>
</dbReference>
<dbReference type="CDD" id="cd00026">
    <property type="entry name" value="BPI2"/>
    <property type="match status" value="1"/>
</dbReference>
<dbReference type="FunFam" id="3.15.10.10:FF:000001">
    <property type="entry name" value="phospholipid transfer protein-like"/>
    <property type="match status" value="1"/>
</dbReference>
<dbReference type="Proteomes" id="UP000515126">
    <property type="component" value="Chromosome 2"/>
</dbReference>
<comment type="function">
    <text evidence="14">The cytotoxic action of BPI is limited to many species of Gram-negative bacteria; this specificity may be explained by a strong affinity of the very basic N-terminal half for the negatively charged lipopolysaccharides that are unique to the Gram-negative bacterial outer envelope.</text>
</comment>
<keyword evidence="6 14" id="KW-0929">Antimicrobial</keyword>